<sequence>MGISGLLPALRPIERSVNLYQYVGKTVAIDGHYILHRWAIDAAKKLALNKPTDSYETYSMDFMDLFKRHNIAPIVVFDGLQLPLKQGTSQVSHPCNRQEALKEGLTFYSNGESEKVKESFKKSVTITDDMIIDVLKELSAKKIQCIVAPNEADAQLTHLAKTGKVDAVITEDSELLAFGCPNIIYKINLYGQGTEITMDQVGLRTILNRYEQIKNTDRILYNLQYKYKKDIPRDYFEKFYRANLGFLHQWVYDIHEKNYVRLNPLPKECSDDDIKLLGKIPTVQDSAMFRFNEIIPKAKPKDNPLKEAITMEFLAYADSTKENIMKYTLK</sequence>
<dbReference type="SUPFAM" id="SSF88723">
    <property type="entry name" value="PIN domain-like"/>
    <property type="match status" value="1"/>
</dbReference>
<protein>
    <submittedName>
        <fullName evidence="12">Uncharacterized protein</fullName>
    </submittedName>
</protein>
<dbReference type="Pfam" id="PF00867">
    <property type="entry name" value="XPG_I"/>
    <property type="match status" value="1"/>
</dbReference>
<evidence type="ECO:0000256" key="7">
    <source>
        <dbReference type="ARBA" id="ARBA00023125"/>
    </source>
</evidence>
<proteinExistence type="predicted"/>
<dbReference type="FunFam" id="3.40.50.1010:FF:000111">
    <property type="entry name" value="Exonuclease 1"/>
    <property type="match status" value="1"/>
</dbReference>
<dbReference type="Proteomes" id="UP000014254">
    <property type="component" value="Unassembled WGS sequence"/>
</dbReference>
<dbReference type="OrthoDB" id="26491at2759"/>
<dbReference type="GO" id="GO:0046872">
    <property type="term" value="F:metal ion binding"/>
    <property type="evidence" value="ECO:0007669"/>
    <property type="project" value="UniProtKB-KW"/>
</dbReference>
<evidence type="ECO:0000256" key="2">
    <source>
        <dbReference type="ARBA" id="ARBA00022723"/>
    </source>
</evidence>
<dbReference type="SMART" id="SM00484">
    <property type="entry name" value="XPGI"/>
    <property type="match status" value="1"/>
</dbReference>
<feature type="domain" description="XPG-I" evidence="10">
    <location>
        <begin position="139"/>
        <end position="212"/>
    </location>
</feature>
<dbReference type="GO" id="GO:0004527">
    <property type="term" value="F:exonuclease activity"/>
    <property type="evidence" value="ECO:0007669"/>
    <property type="project" value="UniProtKB-KW"/>
</dbReference>
<keyword evidence="7" id="KW-0238">DNA-binding</keyword>
<accession>S2JSN8</accession>
<keyword evidence="5" id="KW-0378">Hydrolase</keyword>
<dbReference type="eggNOG" id="KOG2518">
    <property type="taxonomic scope" value="Eukaryota"/>
</dbReference>
<dbReference type="Pfam" id="PF00752">
    <property type="entry name" value="XPG_N"/>
    <property type="match status" value="1"/>
</dbReference>
<dbReference type="SMART" id="SM00485">
    <property type="entry name" value="XPGN"/>
    <property type="match status" value="1"/>
</dbReference>
<dbReference type="FunCoup" id="S2JSN8">
    <property type="interactions" value="352"/>
</dbReference>
<keyword evidence="8" id="KW-0234">DNA repair</keyword>
<evidence type="ECO:0000256" key="8">
    <source>
        <dbReference type="ARBA" id="ARBA00023204"/>
    </source>
</evidence>
<keyword evidence="4" id="KW-0227">DNA damage</keyword>
<dbReference type="GO" id="GO:0005634">
    <property type="term" value="C:nucleus"/>
    <property type="evidence" value="ECO:0007669"/>
    <property type="project" value="UniProtKB-SubCell"/>
</dbReference>
<dbReference type="STRING" id="1220926.S2JSN8"/>
<comment type="subcellular location">
    <subcellularLocation>
        <location evidence="1">Nucleus</location>
    </subcellularLocation>
</comment>
<keyword evidence="5" id="KW-0540">Nuclease</keyword>
<evidence type="ECO:0000256" key="4">
    <source>
        <dbReference type="ARBA" id="ARBA00022763"/>
    </source>
</evidence>
<dbReference type="InterPro" id="IPR029060">
    <property type="entry name" value="PIN-like_dom_sf"/>
</dbReference>
<feature type="domain" description="XPG N-terminal" evidence="11">
    <location>
        <begin position="1"/>
        <end position="104"/>
    </location>
</feature>
<dbReference type="InterPro" id="IPR044752">
    <property type="entry name" value="PIN-like_EXO1"/>
</dbReference>
<evidence type="ECO:0000256" key="5">
    <source>
        <dbReference type="ARBA" id="ARBA00022839"/>
    </source>
</evidence>
<evidence type="ECO:0000256" key="3">
    <source>
        <dbReference type="ARBA" id="ARBA00022759"/>
    </source>
</evidence>
<name>S2JSN8_MUCC1</name>
<dbReference type="InterPro" id="IPR006085">
    <property type="entry name" value="XPG_DNA_repair_N"/>
</dbReference>
<evidence type="ECO:0000256" key="1">
    <source>
        <dbReference type="ARBA" id="ARBA00004123"/>
    </source>
</evidence>
<keyword evidence="3" id="KW-0255">Endonuclease</keyword>
<keyword evidence="9" id="KW-0539">Nucleus</keyword>
<evidence type="ECO:0000259" key="10">
    <source>
        <dbReference type="SMART" id="SM00484"/>
    </source>
</evidence>
<evidence type="ECO:0000256" key="9">
    <source>
        <dbReference type="ARBA" id="ARBA00023242"/>
    </source>
</evidence>
<dbReference type="InterPro" id="IPR006086">
    <property type="entry name" value="XPG-I_dom"/>
</dbReference>
<dbReference type="GO" id="GO:0017108">
    <property type="term" value="F:5'-flap endonuclease activity"/>
    <property type="evidence" value="ECO:0007669"/>
    <property type="project" value="TreeGrafter"/>
</dbReference>
<dbReference type="GO" id="GO:0006281">
    <property type="term" value="P:DNA repair"/>
    <property type="evidence" value="ECO:0007669"/>
    <property type="project" value="UniProtKB-KW"/>
</dbReference>
<evidence type="ECO:0000256" key="6">
    <source>
        <dbReference type="ARBA" id="ARBA00022842"/>
    </source>
</evidence>
<dbReference type="InterPro" id="IPR006084">
    <property type="entry name" value="XPG/Rad2"/>
</dbReference>
<dbReference type="AlphaFoldDB" id="S2JSN8"/>
<evidence type="ECO:0000313" key="13">
    <source>
        <dbReference type="Proteomes" id="UP000014254"/>
    </source>
</evidence>
<keyword evidence="13" id="KW-1185">Reference proteome</keyword>
<keyword evidence="2" id="KW-0479">Metal-binding</keyword>
<evidence type="ECO:0000259" key="11">
    <source>
        <dbReference type="SMART" id="SM00485"/>
    </source>
</evidence>
<dbReference type="EMBL" id="KE124005">
    <property type="protein sequence ID" value="EPB85728.1"/>
    <property type="molecule type" value="Genomic_DNA"/>
</dbReference>
<dbReference type="GO" id="GO:0003677">
    <property type="term" value="F:DNA binding"/>
    <property type="evidence" value="ECO:0007669"/>
    <property type="project" value="UniProtKB-KW"/>
</dbReference>
<dbReference type="CDD" id="cd09857">
    <property type="entry name" value="PIN_EXO1"/>
    <property type="match status" value="1"/>
</dbReference>
<dbReference type="Gene3D" id="3.40.50.1010">
    <property type="entry name" value="5'-nuclease"/>
    <property type="match status" value="1"/>
</dbReference>
<reference evidence="13" key="1">
    <citation type="submission" date="2013-05" db="EMBL/GenBank/DDBJ databases">
        <title>The Genome sequence of Mucor circinelloides f. circinelloides 1006PhL.</title>
        <authorList>
            <consortium name="The Broad Institute Genomics Platform"/>
            <person name="Cuomo C."/>
            <person name="Earl A."/>
            <person name="Findley K."/>
            <person name="Lee S.C."/>
            <person name="Walker B."/>
            <person name="Young S."/>
            <person name="Zeng Q."/>
            <person name="Gargeya S."/>
            <person name="Fitzgerald M."/>
            <person name="Haas B."/>
            <person name="Abouelleil A."/>
            <person name="Allen A.W."/>
            <person name="Alvarado L."/>
            <person name="Arachchi H.M."/>
            <person name="Berlin A.M."/>
            <person name="Chapman S.B."/>
            <person name="Gainer-Dewar J."/>
            <person name="Goldberg J."/>
            <person name="Griggs A."/>
            <person name="Gujja S."/>
            <person name="Hansen M."/>
            <person name="Howarth C."/>
            <person name="Imamovic A."/>
            <person name="Ireland A."/>
            <person name="Larimer J."/>
            <person name="McCowan C."/>
            <person name="Murphy C."/>
            <person name="Pearson M."/>
            <person name="Poon T.W."/>
            <person name="Priest M."/>
            <person name="Roberts A."/>
            <person name="Saif S."/>
            <person name="Shea T."/>
            <person name="Sisk P."/>
            <person name="Sykes S."/>
            <person name="Wortman J."/>
            <person name="Nusbaum C."/>
            <person name="Birren B."/>
        </authorList>
    </citation>
    <scope>NUCLEOTIDE SEQUENCE [LARGE SCALE GENOMIC DNA]</scope>
    <source>
        <strain evidence="13">1006PhL</strain>
    </source>
</reference>
<dbReference type="InParanoid" id="S2JSN8"/>
<keyword evidence="6" id="KW-0460">Magnesium</keyword>
<dbReference type="PRINTS" id="PR00853">
    <property type="entry name" value="XPGRADSUPER"/>
</dbReference>
<keyword evidence="5" id="KW-0269">Exonuclease</keyword>
<evidence type="ECO:0000313" key="12">
    <source>
        <dbReference type="EMBL" id="EPB85728.1"/>
    </source>
</evidence>
<gene>
    <name evidence="12" type="ORF">HMPREF1544_07479</name>
</gene>
<dbReference type="PANTHER" id="PTHR11081">
    <property type="entry name" value="FLAP ENDONUCLEASE FAMILY MEMBER"/>
    <property type="match status" value="1"/>
</dbReference>
<dbReference type="VEuPathDB" id="FungiDB:HMPREF1544_07479"/>
<organism evidence="12 13">
    <name type="scientific">Mucor circinelloides f. circinelloides (strain 1006PhL)</name>
    <name type="common">Mucormycosis agent</name>
    <name type="synonym">Calyptromyces circinelloides</name>
    <dbReference type="NCBI Taxonomy" id="1220926"/>
    <lineage>
        <taxon>Eukaryota</taxon>
        <taxon>Fungi</taxon>
        <taxon>Fungi incertae sedis</taxon>
        <taxon>Mucoromycota</taxon>
        <taxon>Mucoromycotina</taxon>
        <taxon>Mucoromycetes</taxon>
        <taxon>Mucorales</taxon>
        <taxon>Mucorineae</taxon>
        <taxon>Mucoraceae</taxon>
        <taxon>Mucor</taxon>
    </lineage>
</organism>
<dbReference type="PANTHER" id="PTHR11081:SF9">
    <property type="entry name" value="FLAP ENDONUCLEASE 1"/>
    <property type="match status" value="1"/>
</dbReference>